<dbReference type="Proteomes" id="UP001151760">
    <property type="component" value="Unassembled WGS sequence"/>
</dbReference>
<organism evidence="1 2">
    <name type="scientific">Tanacetum coccineum</name>
    <dbReference type="NCBI Taxonomy" id="301880"/>
    <lineage>
        <taxon>Eukaryota</taxon>
        <taxon>Viridiplantae</taxon>
        <taxon>Streptophyta</taxon>
        <taxon>Embryophyta</taxon>
        <taxon>Tracheophyta</taxon>
        <taxon>Spermatophyta</taxon>
        <taxon>Magnoliopsida</taxon>
        <taxon>eudicotyledons</taxon>
        <taxon>Gunneridae</taxon>
        <taxon>Pentapetalae</taxon>
        <taxon>asterids</taxon>
        <taxon>campanulids</taxon>
        <taxon>Asterales</taxon>
        <taxon>Asteraceae</taxon>
        <taxon>Asteroideae</taxon>
        <taxon>Anthemideae</taxon>
        <taxon>Anthemidinae</taxon>
        <taxon>Tanacetum</taxon>
    </lineage>
</organism>
<evidence type="ECO:0000313" key="1">
    <source>
        <dbReference type="EMBL" id="GJT82403.1"/>
    </source>
</evidence>
<name>A0ABQ5H5M1_9ASTR</name>
<sequence>MLFSNTKLLISDAQSDAPRGGCYINAANSTNIDNLSDLLFSHSLLESNSPQLVHKDLQQIHPDNMEEMDLRWQMAMLTMRARRFLKNTGRKLTVNGNETIGFDKSKVECYNYHKWGNFVRGSAEL</sequence>
<protein>
    <submittedName>
        <fullName evidence="1">Uncharacterized protein</fullName>
    </submittedName>
</protein>
<reference evidence="1" key="1">
    <citation type="journal article" date="2022" name="Int. J. Mol. Sci.">
        <title>Draft Genome of Tanacetum Coccineum: Genomic Comparison of Closely Related Tanacetum-Family Plants.</title>
        <authorList>
            <person name="Yamashiro T."/>
            <person name="Shiraishi A."/>
            <person name="Nakayama K."/>
            <person name="Satake H."/>
        </authorList>
    </citation>
    <scope>NUCLEOTIDE SEQUENCE</scope>
</reference>
<evidence type="ECO:0000313" key="2">
    <source>
        <dbReference type="Proteomes" id="UP001151760"/>
    </source>
</evidence>
<accession>A0ABQ5H5M1</accession>
<keyword evidence="2" id="KW-1185">Reference proteome</keyword>
<dbReference type="EMBL" id="BQNB010019164">
    <property type="protein sequence ID" value="GJT82403.1"/>
    <property type="molecule type" value="Genomic_DNA"/>
</dbReference>
<comment type="caution">
    <text evidence="1">The sequence shown here is derived from an EMBL/GenBank/DDBJ whole genome shotgun (WGS) entry which is preliminary data.</text>
</comment>
<reference evidence="1" key="2">
    <citation type="submission" date="2022-01" db="EMBL/GenBank/DDBJ databases">
        <authorList>
            <person name="Yamashiro T."/>
            <person name="Shiraishi A."/>
            <person name="Satake H."/>
            <person name="Nakayama K."/>
        </authorList>
    </citation>
    <scope>NUCLEOTIDE SEQUENCE</scope>
</reference>
<proteinExistence type="predicted"/>
<gene>
    <name evidence="1" type="ORF">Tco_1056745</name>
</gene>